<comment type="caution">
    <text evidence="1">The sequence shown here is derived from an EMBL/GenBank/DDBJ whole genome shotgun (WGS) entry which is preliminary data.</text>
</comment>
<dbReference type="EMBL" id="JAUIRO010000008">
    <property type="protein sequence ID" value="KAK0703675.1"/>
    <property type="molecule type" value="Genomic_DNA"/>
</dbReference>
<reference evidence="1" key="1">
    <citation type="submission" date="2023-06" db="EMBL/GenBank/DDBJ databases">
        <title>Genome-scale phylogeny and comparative genomics of the fungal order Sordariales.</title>
        <authorList>
            <consortium name="Lawrence Berkeley National Laboratory"/>
            <person name="Hensen N."/>
            <person name="Bonometti L."/>
            <person name="Westerberg I."/>
            <person name="Brannstrom I.O."/>
            <person name="Guillou S."/>
            <person name="Cros-Aarteil S."/>
            <person name="Calhoun S."/>
            <person name="Haridas S."/>
            <person name="Kuo A."/>
            <person name="Mondo S."/>
            <person name="Pangilinan J."/>
            <person name="Riley R."/>
            <person name="LaButti K."/>
            <person name="Andreopoulos B."/>
            <person name="Lipzen A."/>
            <person name="Chen C."/>
            <person name="Yanf M."/>
            <person name="Daum C."/>
            <person name="Ng V."/>
            <person name="Clum A."/>
            <person name="Steindorff A."/>
            <person name="Ohm R."/>
            <person name="Martin F."/>
            <person name="Silar P."/>
            <person name="Natvig D."/>
            <person name="Lalanne C."/>
            <person name="Gautier V."/>
            <person name="Ament-velasquez S.L."/>
            <person name="Kruys A."/>
            <person name="Hutchinson M.I."/>
            <person name="Powell A.J."/>
            <person name="Barry K."/>
            <person name="Miller A.N."/>
            <person name="Grigoriev I.V."/>
            <person name="Debuchy R."/>
            <person name="Gladieux P."/>
            <person name="Thoren M.H."/>
            <person name="Johannesson H."/>
        </authorList>
    </citation>
    <scope>NUCLEOTIDE SEQUENCE</scope>
    <source>
        <strain evidence="1">SMH2392-1A</strain>
    </source>
</reference>
<dbReference type="RefSeq" id="XP_060290534.1">
    <property type="nucleotide sequence ID" value="XM_060446218.1"/>
</dbReference>
<proteinExistence type="predicted"/>
<evidence type="ECO:0000313" key="1">
    <source>
        <dbReference type="EMBL" id="KAK0703675.1"/>
    </source>
</evidence>
<keyword evidence="2" id="KW-1185">Reference proteome</keyword>
<dbReference type="GeneID" id="85329488"/>
<protein>
    <submittedName>
        <fullName evidence="1">Uncharacterized protein</fullName>
    </submittedName>
</protein>
<name>A0AA39ZUC9_9PEZI</name>
<sequence length="201" mass="22026">MSWLRTTALSVTGIAANLQLPAQPLQLPSLHSKTIDLTGLAATVQTLSLTSDVLCFHRRLRIACMSLANPGALKHLAVEAGWLLGDRPKLYSHTGPGSAEAAPSRDLAGLLPPSLETFRLIVFDVGKDQNCSYYATDVKLSPRPPCSDPCHVHFKTGVRDWKKLDAALKPLFAKVRVKFSVTYQDTAPERLLSWREAPEVQ</sequence>
<evidence type="ECO:0000313" key="2">
    <source>
        <dbReference type="Proteomes" id="UP001172101"/>
    </source>
</evidence>
<dbReference type="AlphaFoldDB" id="A0AA39ZUC9"/>
<organism evidence="1 2">
    <name type="scientific">Lasiosphaeria miniovina</name>
    <dbReference type="NCBI Taxonomy" id="1954250"/>
    <lineage>
        <taxon>Eukaryota</taxon>
        <taxon>Fungi</taxon>
        <taxon>Dikarya</taxon>
        <taxon>Ascomycota</taxon>
        <taxon>Pezizomycotina</taxon>
        <taxon>Sordariomycetes</taxon>
        <taxon>Sordariomycetidae</taxon>
        <taxon>Sordariales</taxon>
        <taxon>Lasiosphaeriaceae</taxon>
        <taxon>Lasiosphaeria</taxon>
    </lineage>
</organism>
<accession>A0AA39ZUC9</accession>
<gene>
    <name evidence="1" type="ORF">B0T26DRAFT_757192</name>
</gene>
<dbReference type="Proteomes" id="UP001172101">
    <property type="component" value="Unassembled WGS sequence"/>
</dbReference>